<evidence type="ECO:0000256" key="1">
    <source>
        <dbReference type="ARBA" id="ARBA00004613"/>
    </source>
</evidence>
<comment type="subcellular location">
    <subcellularLocation>
        <location evidence="1">Secreted</location>
    </subcellularLocation>
</comment>
<comment type="caution">
    <text evidence="6">The sequence shown here is derived from an EMBL/GenBank/DDBJ whole genome shotgun (WGS) entry which is preliminary data.</text>
</comment>
<sequence>MASLTAVLARATTSHSNRQKRSGILANECISDADSQMHKAFMNMINRKDEKMFSQFQPDSQLLLEQTTEPRNKTVLTPPMVDSCDVESRSGKVIPEYSLRERALCAYHHVLNYNSQRIPSSITEVECSCDSIRSSQHESLFDYHCEPMYYNMRVMIFSDDCQTYVEHIERVALACLPVLRNQVPSTESTVVHSKGTSATALKKPINKFRGYLFANLPDVRNVNAK</sequence>
<dbReference type="Gene3D" id="2.10.90.10">
    <property type="entry name" value="Cystine-knot cytokines"/>
    <property type="match status" value="1"/>
</dbReference>
<dbReference type="InterPro" id="IPR029034">
    <property type="entry name" value="Cystine-knot_cytokine"/>
</dbReference>
<organism evidence="6 7">
    <name type="scientific">Diploscapter pachys</name>
    <dbReference type="NCBI Taxonomy" id="2018661"/>
    <lineage>
        <taxon>Eukaryota</taxon>
        <taxon>Metazoa</taxon>
        <taxon>Ecdysozoa</taxon>
        <taxon>Nematoda</taxon>
        <taxon>Chromadorea</taxon>
        <taxon>Rhabditida</taxon>
        <taxon>Rhabditina</taxon>
        <taxon>Rhabditomorpha</taxon>
        <taxon>Rhabditoidea</taxon>
        <taxon>Rhabditidae</taxon>
        <taxon>Diploscapter</taxon>
    </lineage>
</organism>
<keyword evidence="4" id="KW-0732">Signal</keyword>
<protein>
    <submittedName>
        <fullName evidence="6">Uncharacterized protein</fullName>
    </submittedName>
</protein>
<dbReference type="Pfam" id="PF06083">
    <property type="entry name" value="IL17"/>
    <property type="match status" value="1"/>
</dbReference>
<keyword evidence="7" id="KW-1185">Reference proteome</keyword>
<evidence type="ECO:0000256" key="2">
    <source>
        <dbReference type="ARBA" id="ARBA00007236"/>
    </source>
</evidence>
<dbReference type="EMBL" id="LIAE01010291">
    <property type="protein sequence ID" value="PAV63833.1"/>
    <property type="molecule type" value="Genomic_DNA"/>
</dbReference>
<dbReference type="STRING" id="2018661.A0A2A2JQB1"/>
<evidence type="ECO:0000313" key="6">
    <source>
        <dbReference type="EMBL" id="PAV63833.1"/>
    </source>
</evidence>
<accession>A0A2A2JQB1</accession>
<dbReference type="GO" id="GO:0005125">
    <property type="term" value="F:cytokine activity"/>
    <property type="evidence" value="ECO:0007669"/>
    <property type="project" value="InterPro"/>
</dbReference>
<comment type="similarity">
    <text evidence="2">Belongs to the IL-17 family.</text>
</comment>
<gene>
    <name evidence="6" type="ORF">WR25_03241</name>
</gene>
<dbReference type="InterPro" id="IPR010345">
    <property type="entry name" value="IL-17_fam"/>
</dbReference>
<dbReference type="Proteomes" id="UP000218231">
    <property type="component" value="Unassembled WGS sequence"/>
</dbReference>
<evidence type="ECO:0000313" key="7">
    <source>
        <dbReference type="Proteomes" id="UP000218231"/>
    </source>
</evidence>
<dbReference type="GO" id="GO:0005576">
    <property type="term" value="C:extracellular region"/>
    <property type="evidence" value="ECO:0007669"/>
    <property type="project" value="UniProtKB-SubCell"/>
</dbReference>
<keyword evidence="3" id="KW-0964">Secreted</keyword>
<evidence type="ECO:0000256" key="5">
    <source>
        <dbReference type="SAM" id="MobiDB-lite"/>
    </source>
</evidence>
<dbReference type="SUPFAM" id="SSF57501">
    <property type="entry name" value="Cystine-knot cytokines"/>
    <property type="match status" value="1"/>
</dbReference>
<proteinExistence type="inferred from homology"/>
<evidence type="ECO:0000256" key="3">
    <source>
        <dbReference type="ARBA" id="ARBA00022525"/>
    </source>
</evidence>
<name>A0A2A2JQB1_9BILA</name>
<evidence type="ECO:0000256" key="4">
    <source>
        <dbReference type="ARBA" id="ARBA00022729"/>
    </source>
</evidence>
<dbReference type="OrthoDB" id="5802485at2759"/>
<dbReference type="AlphaFoldDB" id="A0A2A2JQB1"/>
<feature type="region of interest" description="Disordered" evidence="5">
    <location>
        <begin position="1"/>
        <end position="20"/>
    </location>
</feature>
<reference evidence="6 7" key="1">
    <citation type="journal article" date="2017" name="Curr. Biol.">
        <title>Genome architecture and evolution of a unichromosomal asexual nematode.</title>
        <authorList>
            <person name="Fradin H."/>
            <person name="Zegar C."/>
            <person name="Gutwein M."/>
            <person name="Lucas J."/>
            <person name="Kovtun M."/>
            <person name="Corcoran D."/>
            <person name="Baugh L.R."/>
            <person name="Kiontke K."/>
            <person name="Gunsalus K."/>
            <person name="Fitch D.H."/>
            <person name="Piano F."/>
        </authorList>
    </citation>
    <scope>NUCLEOTIDE SEQUENCE [LARGE SCALE GENOMIC DNA]</scope>
    <source>
        <strain evidence="6">PF1309</strain>
    </source>
</reference>